<dbReference type="WBParaSite" id="TASK_0000566601-mRNA-1">
    <property type="protein sequence ID" value="TASK_0000566601-mRNA-1"/>
    <property type="gene ID" value="TASK_0000566601"/>
</dbReference>
<evidence type="ECO:0000313" key="1">
    <source>
        <dbReference type="EMBL" id="VDK35429.1"/>
    </source>
</evidence>
<organism evidence="3">
    <name type="scientific">Taenia asiatica</name>
    <name type="common">Asian tapeworm</name>
    <dbReference type="NCBI Taxonomy" id="60517"/>
    <lineage>
        <taxon>Eukaryota</taxon>
        <taxon>Metazoa</taxon>
        <taxon>Spiralia</taxon>
        <taxon>Lophotrochozoa</taxon>
        <taxon>Platyhelminthes</taxon>
        <taxon>Cestoda</taxon>
        <taxon>Eucestoda</taxon>
        <taxon>Cyclophyllidea</taxon>
        <taxon>Taeniidae</taxon>
        <taxon>Taenia</taxon>
    </lineage>
</organism>
<dbReference type="AlphaFoldDB" id="A0A158R8L1"/>
<proteinExistence type="predicted"/>
<dbReference type="EMBL" id="UYRS01018432">
    <property type="protein sequence ID" value="VDK35429.1"/>
    <property type="molecule type" value="Genomic_DNA"/>
</dbReference>
<gene>
    <name evidence="1" type="ORF">TASK_LOCUS5667</name>
</gene>
<keyword evidence="2" id="KW-1185">Reference proteome</keyword>
<accession>A0A158R8L1</accession>
<name>A0A158R8L1_TAEAS</name>
<protein>
    <submittedName>
        <fullName evidence="3">CULLIN_2 domain-containing protein</fullName>
    </submittedName>
</protein>
<evidence type="ECO:0000313" key="2">
    <source>
        <dbReference type="Proteomes" id="UP000282613"/>
    </source>
</evidence>
<reference evidence="1 2" key="2">
    <citation type="submission" date="2018-11" db="EMBL/GenBank/DDBJ databases">
        <authorList>
            <consortium name="Pathogen Informatics"/>
        </authorList>
    </citation>
    <scope>NUCLEOTIDE SEQUENCE [LARGE SCALE GENOMIC DNA]</scope>
</reference>
<dbReference type="Proteomes" id="UP000282613">
    <property type="component" value="Unassembled WGS sequence"/>
</dbReference>
<dbReference type="OrthoDB" id="6225981at2759"/>
<evidence type="ECO:0000313" key="3">
    <source>
        <dbReference type="WBParaSite" id="TASK_0000566601-mRNA-1"/>
    </source>
</evidence>
<reference evidence="3" key="1">
    <citation type="submission" date="2016-04" db="UniProtKB">
        <authorList>
            <consortium name="WormBaseParasite"/>
        </authorList>
    </citation>
    <scope>IDENTIFICATION</scope>
</reference>
<sequence length="132" mass="15223">MDRISISRLFDPRNLDCFHTDDLGDILMLNGFYPSREDIEQAKAKYGVIVSKEEVEDELCKQRSKPPIQMKILLAEIKNMLNVERGCFNREDLITLFAEQKRPLKEEDVDTLLKGICNKGVVKLQSRKPLSP</sequence>